<keyword evidence="5 8" id="KW-0812">Transmembrane</keyword>
<dbReference type="AlphaFoldDB" id="A0A917JNI2"/>
<dbReference type="InterPro" id="IPR052017">
    <property type="entry name" value="TSUP"/>
</dbReference>
<evidence type="ECO:0000256" key="2">
    <source>
        <dbReference type="ARBA" id="ARBA00009142"/>
    </source>
</evidence>
<evidence type="ECO:0000256" key="1">
    <source>
        <dbReference type="ARBA" id="ARBA00004651"/>
    </source>
</evidence>
<dbReference type="Pfam" id="PF01925">
    <property type="entry name" value="TauE"/>
    <property type="match status" value="1"/>
</dbReference>
<evidence type="ECO:0000256" key="4">
    <source>
        <dbReference type="ARBA" id="ARBA00022475"/>
    </source>
</evidence>
<dbReference type="PANTHER" id="PTHR30269">
    <property type="entry name" value="TRANSMEMBRANE PROTEIN YFCA"/>
    <property type="match status" value="1"/>
</dbReference>
<evidence type="ECO:0000256" key="8">
    <source>
        <dbReference type="RuleBase" id="RU363041"/>
    </source>
</evidence>
<feature type="transmembrane region" description="Helical" evidence="8">
    <location>
        <begin position="27"/>
        <end position="46"/>
    </location>
</feature>
<evidence type="ECO:0000256" key="3">
    <source>
        <dbReference type="ARBA" id="ARBA00022448"/>
    </source>
</evidence>
<name>A0A917JNI2_9GAMM</name>
<reference evidence="9" key="1">
    <citation type="journal article" date="2014" name="Int. J. Syst. Evol. Microbiol.">
        <title>Complete genome sequence of Corynebacterium casei LMG S-19264T (=DSM 44701T), isolated from a smear-ripened cheese.</title>
        <authorList>
            <consortium name="US DOE Joint Genome Institute (JGI-PGF)"/>
            <person name="Walter F."/>
            <person name="Albersmeier A."/>
            <person name="Kalinowski J."/>
            <person name="Ruckert C."/>
        </authorList>
    </citation>
    <scope>NUCLEOTIDE SEQUENCE</scope>
    <source>
        <strain evidence="9">JCM 30804</strain>
    </source>
</reference>
<feature type="transmembrane region" description="Helical" evidence="8">
    <location>
        <begin position="58"/>
        <end position="80"/>
    </location>
</feature>
<comment type="caution">
    <text evidence="9">The sequence shown here is derived from an EMBL/GenBank/DDBJ whole genome shotgun (WGS) entry which is preliminary data.</text>
</comment>
<feature type="transmembrane region" description="Helical" evidence="8">
    <location>
        <begin position="100"/>
        <end position="118"/>
    </location>
</feature>
<proteinExistence type="inferred from homology"/>
<comment type="similarity">
    <text evidence="2 8">Belongs to the 4-toluene sulfonate uptake permease (TSUP) (TC 2.A.102) family.</text>
</comment>
<keyword evidence="10" id="KW-1185">Reference proteome</keyword>
<dbReference type="PANTHER" id="PTHR30269:SF0">
    <property type="entry name" value="MEMBRANE TRANSPORTER PROTEIN YFCA-RELATED"/>
    <property type="match status" value="1"/>
</dbReference>
<dbReference type="Proteomes" id="UP000613743">
    <property type="component" value="Unassembled WGS sequence"/>
</dbReference>
<keyword evidence="7 8" id="KW-0472">Membrane</keyword>
<keyword evidence="4 8" id="KW-1003">Cell membrane</keyword>
<comment type="subcellular location">
    <subcellularLocation>
        <location evidence="1 8">Cell membrane</location>
        <topology evidence="1 8">Multi-pass membrane protein</topology>
    </subcellularLocation>
</comment>
<gene>
    <name evidence="9" type="ORF">GCM10009332_11240</name>
</gene>
<evidence type="ECO:0000256" key="5">
    <source>
        <dbReference type="ARBA" id="ARBA00022692"/>
    </source>
</evidence>
<dbReference type="GO" id="GO:0005886">
    <property type="term" value="C:plasma membrane"/>
    <property type="evidence" value="ECO:0007669"/>
    <property type="project" value="UniProtKB-SubCell"/>
</dbReference>
<evidence type="ECO:0000256" key="6">
    <source>
        <dbReference type="ARBA" id="ARBA00022989"/>
    </source>
</evidence>
<accession>A0A917JNI2</accession>
<dbReference type="EMBL" id="BMPZ01000002">
    <property type="protein sequence ID" value="GGI75569.1"/>
    <property type="molecule type" value="Genomic_DNA"/>
</dbReference>
<organism evidence="9 10">
    <name type="scientific">Shewanella gelidii</name>
    <dbReference type="NCBI Taxonomy" id="1642821"/>
    <lineage>
        <taxon>Bacteria</taxon>
        <taxon>Pseudomonadati</taxon>
        <taxon>Pseudomonadota</taxon>
        <taxon>Gammaproteobacteria</taxon>
        <taxon>Alteromonadales</taxon>
        <taxon>Shewanellaceae</taxon>
        <taxon>Shewanella</taxon>
    </lineage>
</organism>
<evidence type="ECO:0000256" key="7">
    <source>
        <dbReference type="ARBA" id="ARBA00023136"/>
    </source>
</evidence>
<keyword evidence="6 8" id="KW-1133">Transmembrane helix</keyword>
<evidence type="ECO:0000313" key="10">
    <source>
        <dbReference type="Proteomes" id="UP000613743"/>
    </source>
</evidence>
<evidence type="ECO:0000313" key="9">
    <source>
        <dbReference type="EMBL" id="GGI75569.1"/>
    </source>
</evidence>
<keyword evidence="3" id="KW-0813">Transport</keyword>
<reference evidence="9" key="2">
    <citation type="submission" date="2020-09" db="EMBL/GenBank/DDBJ databases">
        <authorList>
            <person name="Sun Q."/>
            <person name="Ohkuma M."/>
        </authorList>
    </citation>
    <scope>NUCLEOTIDE SEQUENCE</scope>
    <source>
        <strain evidence="9">JCM 30804</strain>
    </source>
</reference>
<protein>
    <recommendedName>
        <fullName evidence="8">Probable membrane transporter protein</fullName>
    </recommendedName>
</protein>
<sequence>MISPTLFAFTAALGVGFYDGFFGPGTGSFYALAFVTLSGFGLAKATAHAKLLNFSTNIASLLFFAIGGKVFWMLGAMMLVGQVIGATLGAKMVVSQGSKFIRPLVVIVSMLMSIKLLSEQYGLLVF</sequence>
<dbReference type="InterPro" id="IPR002781">
    <property type="entry name" value="TM_pro_TauE-like"/>
</dbReference>